<gene>
    <name evidence="1" type="ORF">T11_18369</name>
</gene>
<keyword evidence="2" id="KW-1185">Reference proteome</keyword>
<dbReference type="Proteomes" id="UP000055024">
    <property type="component" value="Unassembled WGS sequence"/>
</dbReference>
<dbReference type="EMBL" id="JYDP01000148">
    <property type="protein sequence ID" value="KRZ05032.1"/>
    <property type="molecule type" value="Genomic_DNA"/>
</dbReference>
<accession>A0A0V1H2Z0</accession>
<evidence type="ECO:0000313" key="1">
    <source>
        <dbReference type="EMBL" id="KRZ05032.1"/>
    </source>
</evidence>
<name>A0A0V1H2Z0_9BILA</name>
<reference evidence="1 2" key="1">
    <citation type="submission" date="2015-01" db="EMBL/GenBank/DDBJ databases">
        <title>Evolution of Trichinella species and genotypes.</title>
        <authorList>
            <person name="Korhonen P.K."/>
            <person name="Edoardo P."/>
            <person name="Giuseppe L.R."/>
            <person name="Gasser R.B."/>
        </authorList>
    </citation>
    <scope>NUCLEOTIDE SEQUENCE [LARGE SCALE GENOMIC DNA]</scope>
    <source>
        <strain evidence="1">ISS1029</strain>
    </source>
</reference>
<organism evidence="1 2">
    <name type="scientific">Trichinella zimbabwensis</name>
    <dbReference type="NCBI Taxonomy" id="268475"/>
    <lineage>
        <taxon>Eukaryota</taxon>
        <taxon>Metazoa</taxon>
        <taxon>Ecdysozoa</taxon>
        <taxon>Nematoda</taxon>
        <taxon>Enoplea</taxon>
        <taxon>Dorylaimia</taxon>
        <taxon>Trichinellida</taxon>
        <taxon>Trichinellidae</taxon>
        <taxon>Trichinella</taxon>
    </lineage>
</organism>
<dbReference type="AlphaFoldDB" id="A0A0V1H2Z0"/>
<proteinExistence type="predicted"/>
<protein>
    <submittedName>
        <fullName evidence="1">Uncharacterized protein</fullName>
    </submittedName>
</protein>
<sequence>MRRHLFSRGRHEGGLRTIAGFTRIIYKIKILPYFPNQIIQRTCEFCGTLNVSRQLFTVNFKLTNAVQTFEAFSHPELDKQLSIPRLVLKTRAVSCKMGPLIVNVSKGTTCIPLNQMFDAFFIHFREERLLDVSMCDTKFLN</sequence>
<evidence type="ECO:0000313" key="2">
    <source>
        <dbReference type="Proteomes" id="UP000055024"/>
    </source>
</evidence>
<comment type="caution">
    <text evidence="1">The sequence shown here is derived from an EMBL/GenBank/DDBJ whole genome shotgun (WGS) entry which is preliminary data.</text>
</comment>